<dbReference type="AlphaFoldDB" id="A0AB38XPH3"/>
<evidence type="ECO:0000256" key="1">
    <source>
        <dbReference type="ARBA" id="ARBA00023115"/>
    </source>
</evidence>
<dbReference type="Gene3D" id="3.40.50.150">
    <property type="entry name" value="Vaccinia Virus protein VP39"/>
    <property type="match status" value="1"/>
</dbReference>
<organism evidence="2 3">
    <name type="scientific">Winkia neuii subsp. anitrata</name>
    <dbReference type="NCBI Taxonomy" id="29318"/>
    <lineage>
        <taxon>Bacteria</taxon>
        <taxon>Bacillati</taxon>
        <taxon>Actinomycetota</taxon>
        <taxon>Actinomycetes</taxon>
        <taxon>Actinomycetales</taxon>
        <taxon>Actinomycetaceae</taxon>
        <taxon>Winkia</taxon>
    </lineage>
</organism>
<dbReference type="CDD" id="cd02440">
    <property type="entry name" value="AdoMet_MTases"/>
    <property type="match status" value="1"/>
</dbReference>
<dbReference type="Proteomes" id="UP001211044">
    <property type="component" value="Chromosome"/>
</dbReference>
<dbReference type="PANTHER" id="PTHR43317">
    <property type="entry name" value="THERMOSPERMINE SYNTHASE ACAULIS5"/>
    <property type="match status" value="1"/>
</dbReference>
<dbReference type="PANTHER" id="PTHR43317:SF1">
    <property type="entry name" value="THERMOSPERMINE SYNTHASE ACAULIS5"/>
    <property type="match status" value="1"/>
</dbReference>
<dbReference type="SUPFAM" id="SSF53335">
    <property type="entry name" value="S-adenosyl-L-methionine-dependent methyltransferases"/>
    <property type="match status" value="1"/>
</dbReference>
<proteinExistence type="predicted"/>
<evidence type="ECO:0000313" key="2">
    <source>
        <dbReference type="EMBL" id="WCE46196.1"/>
    </source>
</evidence>
<dbReference type="GO" id="GO:0006596">
    <property type="term" value="P:polyamine biosynthetic process"/>
    <property type="evidence" value="ECO:0007669"/>
    <property type="project" value="UniProtKB-KW"/>
</dbReference>
<sequence length="272" mass="29605">MAHKKTKRSKRSSESELLPTRIDTGMQLAQVRQWGSGWMLYLDGAESSFIDPDRPELLEFEYHQHMDLLVQVAFGDQPVRALHLGGAGCALARAWAKTRPGSQNTAVEIDPVLAEKVREWFALPRSPLLRIRVGEAAAELAATRPGSWDVVIRDVFANREVPEACATAEFFASAMRAVGEGVFLANVTSADGIGKAREQLQLLLDAAHHAQKQAGVTEVAGPTVVAVADPAVVKRARHGNIVLAACVGGWDVNDIDRACRRLPLPARCYRAL</sequence>
<dbReference type="RefSeq" id="WP_004806929.1">
    <property type="nucleotide sequence ID" value="NZ_CP116394.1"/>
</dbReference>
<dbReference type="InterPro" id="IPR029063">
    <property type="entry name" value="SAM-dependent_MTases_sf"/>
</dbReference>
<dbReference type="NCBIfam" id="NF037959">
    <property type="entry name" value="MFS_SpdSyn"/>
    <property type="match status" value="1"/>
</dbReference>
<evidence type="ECO:0000313" key="3">
    <source>
        <dbReference type="Proteomes" id="UP001211044"/>
    </source>
</evidence>
<accession>A0AB38XPH3</accession>
<gene>
    <name evidence="2" type="ORF">PIG85_00700</name>
</gene>
<dbReference type="EMBL" id="CP116394">
    <property type="protein sequence ID" value="WCE46196.1"/>
    <property type="molecule type" value="Genomic_DNA"/>
</dbReference>
<name>A0AB38XPH3_9ACTO</name>
<keyword evidence="1" id="KW-0620">Polyamine biosynthesis</keyword>
<reference evidence="2" key="1">
    <citation type="submission" date="2023-01" db="EMBL/GenBank/DDBJ databases">
        <title>Comparative Genomic Analysis of the Clinically-Derived Winkia Strain NY0527 Provides Evidence into the Taxonomic Reassignment of Winkia neuii and Characterizes Their Virulence Traits.</title>
        <authorList>
            <person name="Cai X."/>
            <person name="Peng Y."/>
            <person name="Li M."/>
            <person name="Qiu Y."/>
            <person name="Wang Y."/>
            <person name="Xu L."/>
            <person name="Hou Q."/>
        </authorList>
    </citation>
    <scope>NUCLEOTIDE SEQUENCE</scope>
    <source>
        <strain evidence="2">NY0527</strain>
    </source>
</reference>
<dbReference type="KEGG" id="wne:PIG85_00700"/>
<protein>
    <submittedName>
        <fullName evidence="2">Fused MFS/spermidine synthase</fullName>
    </submittedName>
</protein>